<feature type="binding site" evidence="14 15">
    <location>
        <position position="76"/>
    </location>
    <ligand>
        <name>a divalent metal cation</name>
        <dbReference type="ChEBI" id="CHEBI:60240"/>
    </ligand>
</feature>
<keyword evidence="13 14" id="KW-0464">Manganese</keyword>
<dbReference type="SUPFAM" id="SSF53098">
    <property type="entry name" value="Ribonuclease H-like"/>
    <property type="match status" value="1"/>
</dbReference>
<evidence type="ECO:0000256" key="10">
    <source>
        <dbReference type="ARBA" id="ARBA00022723"/>
    </source>
</evidence>
<comment type="caution">
    <text evidence="18">The sequence shown here is derived from an EMBL/GenBank/DDBJ whole genome shotgun (WGS) entry which is preliminary data.</text>
</comment>
<protein>
    <recommendedName>
        <fullName evidence="7 14">Ribonuclease HII</fullName>
        <shortName evidence="14">RNase HII</shortName>
        <ecNumber evidence="6 14">3.1.26.4</ecNumber>
    </recommendedName>
</protein>
<keyword evidence="19" id="KW-1185">Reference proteome</keyword>
<keyword evidence="12 14" id="KW-0378">Hydrolase</keyword>
<reference evidence="18 19" key="1">
    <citation type="submission" date="2021-01" db="EMBL/GenBank/DDBJ databases">
        <title>Genomic Encyclopedia of Type Strains, Phase IV (KMG-IV): sequencing the most valuable type-strain genomes for metagenomic binning, comparative biology and taxonomic classification.</title>
        <authorList>
            <person name="Goeker M."/>
        </authorList>
    </citation>
    <scope>NUCLEOTIDE SEQUENCE [LARGE SCALE GENOMIC DNA]</scope>
    <source>
        <strain evidence="18 19">DSM 25540</strain>
    </source>
</reference>
<evidence type="ECO:0000256" key="5">
    <source>
        <dbReference type="ARBA" id="ARBA00007383"/>
    </source>
</evidence>
<dbReference type="Proteomes" id="UP000741863">
    <property type="component" value="Unassembled WGS sequence"/>
</dbReference>
<dbReference type="HAMAP" id="MF_00052_B">
    <property type="entry name" value="RNase_HII_B"/>
    <property type="match status" value="1"/>
</dbReference>
<comment type="catalytic activity">
    <reaction evidence="1 14 15 16">
        <text>Endonucleolytic cleavage to 5'-phosphomonoester.</text>
        <dbReference type="EC" id="3.1.26.4"/>
    </reaction>
</comment>
<dbReference type="GO" id="GO:0004523">
    <property type="term" value="F:RNA-DNA hybrid ribonuclease activity"/>
    <property type="evidence" value="ECO:0007669"/>
    <property type="project" value="UniProtKB-EC"/>
</dbReference>
<evidence type="ECO:0000256" key="1">
    <source>
        <dbReference type="ARBA" id="ARBA00000077"/>
    </source>
</evidence>
<dbReference type="Gene3D" id="3.30.420.10">
    <property type="entry name" value="Ribonuclease H-like superfamily/Ribonuclease H"/>
    <property type="match status" value="1"/>
</dbReference>
<evidence type="ECO:0000256" key="7">
    <source>
        <dbReference type="ARBA" id="ARBA00019179"/>
    </source>
</evidence>
<comment type="similarity">
    <text evidence="5 14 16">Belongs to the RNase HII family.</text>
</comment>
<evidence type="ECO:0000256" key="11">
    <source>
        <dbReference type="ARBA" id="ARBA00022759"/>
    </source>
</evidence>
<keyword evidence="9 14" id="KW-0540">Nuclease</keyword>
<feature type="binding site" evidence="14 15">
    <location>
        <position position="166"/>
    </location>
    <ligand>
        <name>a divalent metal cation</name>
        <dbReference type="ChEBI" id="CHEBI:60240"/>
    </ligand>
</feature>
<evidence type="ECO:0000256" key="8">
    <source>
        <dbReference type="ARBA" id="ARBA00022490"/>
    </source>
</evidence>
<accession>A0ABS2PAY6</accession>
<dbReference type="PANTHER" id="PTHR10954:SF18">
    <property type="entry name" value="RIBONUCLEASE HII"/>
    <property type="match status" value="1"/>
</dbReference>
<dbReference type="InterPro" id="IPR022898">
    <property type="entry name" value="RNase_HII"/>
</dbReference>
<dbReference type="RefSeq" id="WP_204696876.1">
    <property type="nucleotide sequence ID" value="NZ_JAFBEC010000004.1"/>
</dbReference>
<feature type="binding site" evidence="14 15">
    <location>
        <position position="75"/>
    </location>
    <ligand>
        <name>a divalent metal cation</name>
        <dbReference type="ChEBI" id="CHEBI:60240"/>
    </ligand>
</feature>
<evidence type="ECO:0000256" key="4">
    <source>
        <dbReference type="ARBA" id="ARBA00004496"/>
    </source>
</evidence>
<feature type="domain" description="RNase H type-2" evidence="17">
    <location>
        <begin position="69"/>
        <end position="252"/>
    </location>
</feature>
<evidence type="ECO:0000313" key="18">
    <source>
        <dbReference type="EMBL" id="MBM7632570.1"/>
    </source>
</evidence>
<dbReference type="PANTHER" id="PTHR10954">
    <property type="entry name" value="RIBONUCLEASE H2 SUBUNIT A"/>
    <property type="match status" value="1"/>
</dbReference>
<dbReference type="InterPro" id="IPR012337">
    <property type="entry name" value="RNaseH-like_sf"/>
</dbReference>
<comment type="cofactor">
    <cofactor evidence="14 15">
        <name>Mn(2+)</name>
        <dbReference type="ChEBI" id="CHEBI:29035"/>
    </cofactor>
    <cofactor evidence="14 15">
        <name>Mg(2+)</name>
        <dbReference type="ChEBI" id="CHEBI:18420"/>
    </cofactor>
    <text evidence="14 15">Manganese or magnesium. Binds 1 divalent metal ion per monomer in the absence of substrate. May bind a second metal ion after substrate binding.</text>
</comment>
<keyword evidence="11 14" id="KW-0255">Endonuclease</keyword>
<organism evidence="18 19">
    <name type="scientific">Geomicrobium sediminis</name>
    <dbReference type="NCBI Taxonomy" id="1347788"/>
    <lineage>
        <taxon>Bacteria</taxon>
        <taxon>Bacillati</taxon>
        <taxon>Bacillota</taxon>
        <taxon>Bacilli</taxon>
        <taxon>Bacillales</taxon>
        <taxon>Geomicrobium</taxon>
    </lineage>
</organism>
<dbReference type="NCBIfam" id="NF000594">
    <property type="entry name" value="PRK00015.1-1"/>
    <property type="match status" value="1"/>
</dbReference>
<keyword evidence="10 14" id="KW-0479">Metal-binding</keyword>
<comment type="function">
    <text evidence="3 14 16">Endonuclease that specifically degrades the RNA of RNA-DNA hybrids.</text>
</comment>
<evidence type="ECO:0000256" key="13">
    <source>
        <dbReference type="ARBA" id="ARBA00023211"/>
    </source>
</evidence>
<dbReference type="Pfam" id="PF01351">
    <property type="entry name" value="RNase_HII"/>
    <property type="match status" value="1"/>
</dbReference>
<evidence type="ECO:0000256" key="9">
    <source>
        <dbReference type="ARBA" id="ARBA00022722"/>
    </source>
</evidence>
<evidence type="ECO:0000256" key="14">
    <source>
        <dbReference type="HAMAP-Rule" id="MF_00052"/>
    </source>
</evidence>
<evidence type="ECO:0000313" key="19">
    <source>
        <dbReference type="Proteomes" id="UP000741863"/>
    </source>
</evidence>
<evidence type="ECO:0000259" key="17">
    <source>
        <dbReference type="PROSITE" id="PS51975"/>
    </source>
</evidence>
<dbReference type="EC" id="3.1.26.4" evidence="6 14"/>
<dbReference type="CDD" id="cd07182">
    <property type="entry name" value="RNase_HII_bacteria_HII_like"/>
    <property type="match status" value="1"/>
</dbReference>
<sequence length="252" mass="28448">MKKATIKDIKLELAGETIAATRLEELRADSRTGVQNLLKSYEQKQQLLREKMQSYTDKRNEEFQMCNTWQIAGLDEVGRGPLAGPVTTAAVMIPEDVFLPGLTDSKKLSKRDRAYFYDEIMSRCTVSIGEASVEEIDEFNIYEATKLAMVRAVTGLKTTPDHLLVDAMTLPVTIRQTSLIKGDSRSMSIAAASVIAKETRDKYMKTLHEQYPQYGFDQHVGYGTSAHLQAMDEYGLLPVHRRSFRPVADRLY</sequence>
<keyword evidence="8 14" id="KW-0963">Cytoplasm</keyword>
<gene>
    <name evidence="14" type="primary">rnhB</name>
    <name evidence="18" type="ORF">JOD17_001664</name>
</gene>
<evidence type="ECO:0000256" key="12">
    <source>
        <dbReference type="ARBA" id="ARBA00022801"/>
    </source>
</evidence>
<dbReference type="InterPro" id="IPR036397">
    <property type="entry name" value="RNaseH_sf"/>
</dbReference>
<dbReference type="InterPro" id="IPR001352">
    <property type="entry name" value="RNase_HII/HIII"/>
</dbReference>
<dbReference type="PROSITE" id="PS51975">
    <property type="entry name" value="RNASE_H_2"/>
    <property type="match status" value="1"/>
</dbReference>
<comment type="subcellular location">
    <subcellularLocation>
        <location evidence="4 14">Cytoplasm</location>
    </subcellularLocation>
</comment>
<evidence type="ECO:0000256" key="6">
    <source>
        <dbReference type="ARBA" id="ARBA00012180"/>
    </source>
</evidence>
<dbReference type="InterPro" id="IPR024567">
    <property type="entry name" value="RNase_HII/HIII_dom"/>
</dbReference>
<dbReference type="NCBIfam" id="NF000595">
    <property type="entry name" value="PRK00015.1-3"/>
    <property type="match status" value="1"/>
</dbReference>
<evidence type="ECO:0000256" key="15">
    <source>
        <dbReference type="PROSITE-ProRule" id="PRU01319"/>
    </source>
</evidence>
<comment type="cofactor">
    <cofactor evidence="2">
        <name>Mg(2+)</name>
        <dbReference type="ChEBI" id="CHEBI:18420"/>
    </cofactor>
</comment>
<dbReference type="EMBL" id="JAFBEC010000004">
    <property type="protein sequence ID" value="MBM7632570.1"/>
    <property type="molecule type" value="Genomic_DNA"/>
</dbReference>
<proteinExistence type="inferred from homology"/>
<evidence type="ECO:0000256" key="2">
    <source>
        <dbReference type="ARBA" id="ARBA00001946"/>
    </source>
</evidence>
<evidence type="ECO:0000256" key="3">
    <source>
        <dbReference type="ARBA" id="ARBA00004065"/>
    </source>
</evidence>
<name>A0ABS2PAY6_9BACL</name>
<evidence type="ECO:0000256" key="16">
    <source>
        <dbReference type="RuleBase" id="RU003515"/>
    </source>
</evidence>